<dbReference type="InterPro" id="IPR016154">
    <property type="entry name" value="Heat_shock_Hsp33_C"/>
</dbReference>
<dbReference type="PANTHER" id="PTHR30111">
    <property type="entry name" value="33 KDA CHAPERONIN"/>
    <property type="match status" value="1"/>
</dbReference>
<dbReference type="STRING" id="584787.GCA_001247655_03338"/>
<proteinExistence type="inferred from homology"/>
<dbReference type="InterPro" id="IPR016153">
    <property type="entry name" value="Heat_shock_Hsp33_N"/>
</dbReference>
<dbReference type="CDD" id="cd00498">
    <property type="entry name" value="Hsp33"/>
    <property type="match status" value="1"/>
</dbReference>
<comment type="similarity">
    <text evidence="6">Belongs to the HSP33 family.</text>
</comment>
<protein>
    <recommendedName>
        <fullName evidence="6">33 kDa chaperonin</fullName>
    </recommendedName>
    <alternativeName>
        <fullName evidence="6">Heat shock protein 33 homolog</fullName>
        <shortName evidence="6">HSP33</shortName>
    </alternativeName>
</protein>
<keyword evidence="8" id="KW-1185">Reference proteome</keyword>
<keyword evidence="3 6" id="KW-1015">Disulfide bond</keyword>
<comment type="subcellular location">
    <subcellularLocation>
        <location evidence="6">Cytoplasm</location>
    </subcellularLocation>
</comment>
<feature type="disulfide bond" description="Redox-active" evidence="6">
    <location>
        <begin position="224"/>
        <end position="226"/>
    </location>
</feature>
<evidence type="ECO:0000256" key="4">
    <source>
        <dbReference type="ARBA" id="ARBA00023186"/>
    </source>
</evidence>
<accession>A0A3N1NTZ0</accession>
<dbReference type="GO" id="GO:0042026">
    <property type="term" value="P:protein refolding"/>
    <property type="evidence" value="ECO:0007669"/>
    <property type="project" value="TreeGrafter"/>
</dbReference>
<keyword evidence="2 6" id="KW-0862">Zinc</keyword>
<evidence type="ECO:0000256" key="6">
    <source>
        <dbReference type="HAMAP-Rule" id="MF_00117"/>
    </source>
</evidence>
<dbReference type="InterPro" id="IPR000397">
    <property type="entry name" value="Heat_shock_Hsp33"/>
</dbReference>
<dbReference type="Gene3D" id="3.90.1280.10">
    <property type="entry name" value="HSP33 redox switch-like"/>
    <property type="match status" value="1"/>
</dbReference>
<dbReference type="Gene3D" id="3.55.30.10">
    <property type="entry name" value="Hsp33 domain"/>
    <property type="match status" value="1"/>
</dbReference>
<comment type="PTM">
    <text evidence="6">Under oxidizing conditions two disulfide bonds are formed involving the reactive cysteines. Under reducing conditions zinc is bound to the reactive cysteines and the protein is inactive.</text>
</comment>
<dbReference type="Proteomes" id="UP000268033">
    <property type="component" value="Unassembled WGS sequence"/>
</dbReference>
<dbReference type="AlphaFoldDB" id="A0A3N1NTZ0"/>
<evidence type="ECO:0000313" key="7">
    <source>
        <dbReference type="EMBL" id="ROQ18901.1"/>
    </source>
</evidence>
<comment type="caution">
    <text evidence="7">The sequence shown here is derived from an EMBL/GenBank/DDBJ whole genome shotgun (WGS) entry which is preliminary data.</text>
</comment>
<dbReference type="HAMAP" id="MF_00117">
    <property type="entry name" value="HslO"/>
    <property type="match status" value="1"/>
</dbReference>
<dbReference type="EMBL" id="RJUL01000013">
    <property type="protein sequence ID" value="ROQ18901.1"/>
    <property type="molecule type" value="Genomic_DNA"/>
</dbReference>
<evidence type="ECO:0000256" key="3">
    <source>
        <dbReference type="ARBA" id="ARBA00023157"/>
    </source>
</evidence>
<reference evidence="7 8" key="1">
    <citation type="submission" date="2018-11" db="EMBL/GenBank/DDBJ databases">
        <title>Genomic Encyclopedia of Type Strains, Phase IV (KMG-IV): sequencing the most valuable type-strain genomes for metagenomic binning, comparative biology and taxonomic classification.</title>
        <authorList>
            <person name="Goeker M."/>
        </authorList>
    </citation>
    <scope>NUCLEOTIDE SEQUENCE [LARGE SCALE GENOMIC DNA]</scope>
    <source>
        <strain evidence="7 8">DSM 21945</strain>
    </source>
</reference>
<dbReference type="Gene3D" id="1.10.287.480">
    <property type="entry name" value="helix hairpin bin"/>
    <property type="match status" value="1"/>
</dbReference>
<dbReference type="PIRSF" id="PIRSF005261">
    <property type="entry name" value="Heat_shock_Hsp33"/>
    <property type="match status" value="1"/>
</dbReference>
<dbReference type="SUPFAM" id="SSF118352">
    <property type="entry name" value="HSP33 redox switch-like"/>
    <property type="match status" value="1"/>
</dbReference>
<dbReference type="RefSeq" id="WP_123422635.1">
    <property type="nucleotide sequence ID" value="NZ_RJUL01000013.1"/>
</dbReference>
<keyword evidence="4 6" id="KW-0143">Chaperone</keyword>
<name>A0A3N1NTZ0_9GAMM</name>
<dbReference type="SUPFAM" id="SSF64397">
    <property type="entry name" value="Hsp33 domain"/>
    <property type="match status" value="1"/>
</dbReference>
<keyword evidence="5 6" id="KW-0676">Redox-active center</keyword>
<dbReference type="GO" id="GO:0044183">
    <property type="term" value="F:protein folding chaperone"/>
    <property type="evidence" value="ECO:0007669"/>
    <property type="project" value="TreeGrafter"/>
</dbReference>
<dbReference type="PANTHER" id="PTHR30111:SF1">
    <property type="entry name" value="33 KDA CHAPERONIN"/>
    <property type="match status" value="1"/>
</dbReference>
<dbReference type="InterPro" id="IPR023212">
    <property type="entry name" value="Hsp33_helix_hairpin_bin_dom_sf"/>
</dbReference>
<dbReference type="NCBIfam" id="NF001033">
    <property type="entry name" value="PRK00114.1"/>
    <property type="match status" value="1"/>
</dbReference>
<evidence type="ECO:0000313" key="8">
    <source>
        <dbReference type="Proteomes" id="UP000268033"/>
    </source>
</evidence>
<organism evidence="7 8">
    <name type="scientific">Gallaecimonas pentaromativorans</name>
    <dbReference type="NCBI Taxonomy" id="584787"/>
    <lineage>
        <taxon>Bacteria</taxon>
        <taxon>Pseudomonadati</taxon>
        <taxon>Pseudomonadota</taxon>
        <taxon>Gammaproteobacteria</taxon>
        <taxon>Enterobacterales</taxon>
        <taxon>Gallaecimonadaceae</taxon>
        <taxon>Gallaecimonas</taxon>
    </lineage>
</organism>
<dbReference type="Pfam" id="PF01430">
    <property type="entry name" value="HSP33"/>
    <property type="match status" value="1"/>
</dbReference>
<dbReference type="GO" id="GO:0051082">
    <property type="term" value="F:unfolded protein binding"/>
    <property type="evidence" value="ECO:0007669"/>
    <property type="project" value="UniProtKB-UniRule"/>
</dbReference>
<evidence type="ECO:0000256" key="5">
    <source>
        <dbReference type="ARBA" id="ARBA00023284"/>
    </source>
</evidence>
<comment type="function">
    <text evidence="6">Redox regulated molecular chaperone. Protects both thermally unfolding and oxidatively damaged proteins from irreversible aggregation. Plays an important role in the bacterial defense system toward oxidative stress.</text>
</comment>
<evidence type="ECO:0000256" key="2">
    <source>
        <dbReference type="ARBA" id="ARBA00022833"/>
    </source>
</evidence>
<gene>
    <name evidence="6" type="primary">hslO</name>
    <name evidence="7" type="ORF">EDC28_11317</name>
</gene>
<keyword evidence="1 6" id="KW-0963">Cytoplasm</keyword>
<evidence type="ECO:0000256" key="1">
    <source>
        <dbReference type="ARBA" id="ARBA00022490"/>
    </source>
</evidence>
<sequence>MAQDKLYRFVFENAQVRGELVQLDESFEAIIANHNYPQPIQRLLGQLMAATSLLTATVKFEGEITVQLQGDGPVSLAVINGTHQQVLRGVARYQGEIPDGTLAEMVGKGYLVITISPKDGERYQGVVGLEGDNLAQVLEGYFANSEQLPTRLWLFAEGQKAAGMMLQVLPAAEDEESQFEHLTTLTDTIKAEELFELGAEDVLHRLFHQEEVRLFEPQPVSFKCTCSRERCESALISLGQDEVEKLVAEHDGALDMDCEYCRKQYRFDSVDVAGIFAGAKDAPQSTQ</sequence>
<feature type="disulfide bond" description="Redox-active" evidence="6">
    <location>
        <begin position="258"/>
        <end position="261"/>
    </location>
</feature>
<dbReference type="GO" id="GO:0005737">
    <property type="term" value="C:cytoplasm"/>
    <property type="evidence" value="ECO:0007669"/>
    <property type="project" value="UniProtKB-SubCell"/>
</dbReference>